<gene>
    <name evidence="10" type="ordered locus">Desal_2421</name>
</gene>
<evidence type="ECO:0000313" key="11">
    <source>
        <dbReference type="Proteomes" id="UP000002601"/>
    </source>
</evidence>
<keyword evidence="2" id="KW-0812">Transmembrane</keyword>
<keyword evidence="3 8" id="KW-0732">Signal</keyword>
<organism evidence="10 11">
    <name type="scientific">Maridesulfovibrio salexigens (strain ATCC 14822 / DSM 2638 / NCIMB 8403 / VKM B-1763)</name>
    <name type="common">Desulfovibrio salexigens</name>
    <dbReference type="NCBI Taxonomy" id="526222"/>
    <lineage>
        <taxon>Bacteria</taxon>
        <taxon>Pseudomonadati</taxon>
        <taxon>Thermodesulfobacteriota</taxon>
        <taxon>Desulfovibrionia</taxon>
        <taxon>Desulfovibrionales</taxon>
        <taxon>Desulfovibrionaceae</taxon>
        <taxon>Maridesulfovibrio</taxon>
    </lineage>
</organism>
<dbReference type="eggNOG" id="COG5652">
    <property type="taxonomic scope" value="Bacteria"/>
</dbReference>
<feature type="chain" id="PRO_5002962893" description="Heparinase II N-terminal domain-containing protein" evidence="8">
    <location>
        <begin position="26"/>
        <end position="646"/>
    </location>
</feature>
<keyword evidence="11" id="KW-1185">Reference proteome</keyword>
<evidence type="ECO:0000256" key="3">
    <source>
        <dbReference type="ARBA" id="ARBA00022729"/>
    </source>
</evidence>
<dbReference type="AlphaFoldDB" id="C6BXH1"/>
<comment type="subcellular location">
    <subcellularLocation>
        <location evidence="1">Membrane</location>
        <topology evidence="1">Multi-pass membrane protein</topology>
    </subcellularLocation>
</comment>
<evidence type="ECO:0000256" key="1">
    <source>
        <dbReference type="ARBA" id="ARBA00004141"/>
    </source>
</evidence>
<keyword evidence="6" id="KW-0325">Glycoprotein</keyword>
<dbReference type="EMBL" id="CP001649">
    <property type="protein sequence ID" value="ACS80477.1"/>
    <property type="molecule type" value="Genomic_DNA"/>
</dbReference>
<dbReference type="GO" id="GO:0016020">
    <property type="term" value="C:membrane"/>
    <property type="evidence" value="ECO:0007669"/>
    <property type="project" value="UniProtKB-SubCell"/>
</dbReference>
<keyword evidence="4" id="KW-1133">Transmembrane helix</keyword>
<reference evidence="10 11" key="1">
    <citation type="submission" date="2009-06" db="EMBL/GenBank/DDBJ databases">
        <title>Complete sequence of Desulfovibrio salexigens DSM 2638.</title>
        <authorList>
            <consortium name="US DOE Joint Genome Institute"/>
            <person name="Lucas S."/>
            <person name="Copeland A."/>
            <person name="Lapidus A."/>
            <person name="Glavina del Rio T."/>
            <person name="Tice H."/>
            <person name="Bruce D."/>
            <person name="Goodwin L."/>
            <person name="Pitluck S."/>
            <person name="Munk A.C."/>
            <person name="Brettin T."/>
            <person name="Detter J.C."/>
            <person name="Han C."/>
            <person name="Tapia R."/>
            <person name="Larimer F."/>
            <person name="Land M."/>
            <person name="Hauser L."/>
            <person name="Kyrpides N."/>
            <person name="Anderson I."/>
            <person name="Wall J.D."/>
            <person name="Arkin A.P."/>
            <person name="Dehal P."/>
            <person name="Chivian D."/>
            <person name="Giles B."/>
            <person name="Hazen T.C."/>
        </authorList>
    </citation>
    <scope>NUCLEOTIDE SEQUENCE [LARGE SCALE GENOMIC DNA]</scope>
    <source>
        <strain evidence="11">ATCC 14822 / DSM 2638 / NCIMB 8403 / VKM B-1763</strain>
    </source>
</reference>
<evidence type="ECO:0000259" key="9">
    <source>
        <dbReference type="Pfam" id="PF16332"/>
    </source>
</evidence>
<dbReference type="Gene3D" id="2.70.98.70">
    <property type="match status" value="1"/>
</dbReference>
<evidence type="ECO:0000256" key="8">
    <source>
        <dbReference type="SAM" id="SignalP"/>
    </source>
</evidence>
<evidence type="ECO:0000256" key="2">
    <source>
        <dbReference type="ARBA" id="ARBA00022692"/>
    </source>
</evidence>
<dbReference type="SUPFAM" id="SSF48230">
    <property type="entry name" value="Chondroitin AC/alginate lyase"/>
    <property type="match status" value="1"/>
</dbReference>
<dbReference type="InterPro" id="IPR052447">
    <property type="entry name" value="Dermatan-Sulfate_Isomerase"/>
</dbReference>
<dbReference type="OrthoDB" id="175534at2"/>
<dbReference type="InterPro" id="IPR032518">
    <property type="entry name" value="HepII_N"/>
</dbReference>
<dbReference type="InterPro" id="IPR008929">
    <property type="entry name" value="Chondroitin_lyas"/>
</dbReference>
<evidence type="ECO:0000256" key="5">
    <source>
        <dbReference type="ARBA" id="ARBA00023136"/>
    </source>
</evidence>
<dbReference type="HOGENOM" id="CLU_423742_0_0_7"/>
<dbReference type="KEGG" id="dsa:Desal_2421"/>
<evidence type="ECO:0000256" key="7">
    <source>
        <dbReference type="ARBA" id="ARBA00023235"/>
    </source>
</evidence>
<evidence type="ECO:0000256" key="6">
    <source>
        <dbReference type="ARBA" id="ARBA00023180"/>
    </source>
</evidence>
<dbReference type="STRING" id="526222.Desal_2421"/>
<dbReference type="Gene3D" id="1.50.10.100">
    <property type="entry name" value="Chondroitin AC/alginate lyase"/>
    <property type="match status" value="1"/>
</dbReference>
<dbReference type="PANTHER" id="PTHR15532">
    <property type="match status" value="1"/>
</dbReference>
<sequence>MRHKPIMAVMVLVSVLWVFPFSASAADYSVFKERPRLYFNKARLEQLRSIKDKEPYADFLRIIRKRAKAMVGNRVPTNLLRYNNESVRRPADGLVDNSFYYLITGDSSSFIAVQNLLRTFCSSKVWGNNEDIGAAHGLFALSLAYDWFYDELSSAMRLMVKDSIIEHAEILDEIIRSKRLWWAQSRGLLQNHNYVNAGALAVAGIALYGEDQRALKWLQTAEDNFNTVLPLLSPDGASHEGVGYWSYGTLWLLNYYMAMAPAQGLEMVRSSGFLRNTAKFRLYASLPGFRYNVDFADSPMVDFYGPGAILRSLARVFNDGHAQWLAAEIEHKRRMNTVLWQDYVWYDPQIKPQSPQNLPLHAWFDNLGILLTRSSWREDASLVFFKCGPPQGFHALSKGVFPGSHIHPDAGHFGLWQGKSSLVNDDGFQLKKLSINHNIPVFNKIGQLGEGTDVFQLYDYKKGKGVTPKPRFVCGQGYQGIEVELAGYYPASVRPKSWIRAIVVINGEDIFVRDRITTVGNTSILYPVHVYRKGRLLSDVGVGKVCLDRDSGYSLNFYGQDFSTSFKRYTGLVWYMGKKIPRSGMLFQAERKTSSPSIMYTAVGRTSEGCTDPLLLDSSIERDVIEVECRSGRYRVDFSTLKASRL</sequence>
<accession>C6BXH1</accession>
<dbReference type="GO" id="GO:0047757">
    <property type="term" value="F:chondroitin-glucuronate 5-epimerase activity"/>
    <property type="evidence" value="ECO:0007669"/>
    <property type="project" value="TreeGrafter"/>
</dbReference>
<dbReference type="Proteomes" id="UP000002601">
    <property type="component" value="Chromosome"/>
</dbReference>
<dbReference type="PANTHER" id="PTHR15532:SF5">
    <property type="entry name" value="SULFOTRANSFERASE DOMAIN-CONTAINING PROTEIN"/>
    <property type="match status" value="1"/>
</dbReference>
<dbReference type="Pfam" id="PF16332">
    <property type="entry name" value="DUF4962"/>
    <property type="match status" value="1"/>
</dbReference>
<name>C6BXH1_MARSD</name>
<feature type="domain" description="Heparinase II N-terminal" evidence="9">
    <location>
        <begin position="99"/>
        <end position="346"/>
    </location>
</feature>
<dbReference type="RefSeq" id="WP_015852293.1">
    <property type="nucleotide sequence ID" value="NC_012881.1"/>
</dbReference>
<evidence type="ECO:0000256" key="4">
    <source>
        <dbReference type="ARBA" id="ARBA00022989"/>
    </source>
</evidence>
<protein>
    <recommendedName>
        <fullName evidence="9">Heparinase II N-terminal domain-containing protein</fullName>
    </recommendedName>
</protein>
<keyword evidence="7" id="KW-0413">Isomerase</keyword>
<evidence type="ECO:0000313" key="10">
    <source>
        <dbReference type="EMBL" id="ACS80477.1"/>
    </source>
</evidence>
<feature type="signal peptide" evidence="8">
    <location>
        <begin position="1"/>
        <end position="25"/>
    </location>
</feature>
<proteinExistence type="predicted"/>
<keyword evidence="5" id="KW-0472">Membrane</keyword>